<feature type="chain" id="PRO_5037251198" description="Chitin-binding type-3 domain-containing protein" evidence="2">
    <location>
        <begin position="26"/>
        <end position="378"/>
    </location>
</feature>
<reference evidence="3" key="1">
    <citation type="journal article" date="2014" name="Int. J. Syst. Evol. Microbiol.">
        <title>Complete genome sequence of Corynebacterium casei LMG S-19264T (=DSM 44701T), isolated from a smear-ripened cheese.</title>
        <authorList>
            <consortium name="US DOE Joint Genome Institute (JGI-PGF)"/>
            <person name="Walter F."/>
            <person name="Albersmeier A."/>
            <person name="Kalinowski J."/>
            <person name="Ruckert C."/>
        </authorList>
    </citation>
    <scope>NUCLEOTIDE SEQUENCE</scope>
    <source>
        <strain evidence="3">JCM 30804</strain>
    </source>
</reference>
<sequence>MKHFKSFKYGVLMLALAGSSITSFAASKSQGQNNGKPFQELQSLIDSNLALIQANQGDISNLQSISTFLLSSLNDVDSQLANLDSRVTGNEAELASVNGELDAIDGSLIDLYANISQLADRHSSDMANIQNQIDSLSNAVSGNSIAINELSIQLAAKAQELSQAIADNALAVDGLTTDLSLLNAQLNLLSLELTSAVQQLAALELRAANHEAEIVALMLRISTVEDIVENHSHDVDLTGVELSYESEGRDVHIFKTERAAVLADNIEFCESRGLAWWSPKSSVDAQLLLDNARAIDNYHTWVQVYGLITTTGNPATMNGFPFYPDSPSCVAGSSSGWAGVRDWGCSLCDPDSSSYGGNGLSYCWDTSHQYDWFACEAD</sequence>
<evidence type="ECO:0000313" key="4">
    <source>
        <dbReference type="Proteomes" id="UP000613743"/>
    </source>
</evidence>
<dbReference type="Proteomes" id="UP000613743">
    <property type="component" value="Unassembled WGS sequence"/>
</dbReference>
<keyword evidence="1" id="KW-0175">Coiled coil</keyword>
<evidence type="ECO:0008006" key="5">
    <source>
        <dbReference type="Google" id="ProtNLM"/>
    </source>
</evidence>
<dbReference type="Gene3D" id="1.20.5.340">
    <property type="match status" value="1"/>
</dbReference>
<dbReference type="EMBL" id="BMPZ01000002">
    <property type="protein sequence ID" value="GGI73900.1"/>
    <property type="molecule type" value="Genomic_DNA"/>
</dbReference>
<feature type="coiled-coil region" evidence="1">
    <location>
        <begin position="119"/>
        <end position="220"/>
    </location>
</feature>
<evidence type="ECO:0000313" key="3">
    <source>
        <dbReference type="EMBL" id="GGI73900.1"/>
    </source>
</evidence>
<feature type="signal peptide" evidence="2">
    <location>
        <begin position="1"/>
        <end position="25"/>
    </location>
</feature>
<evidence type="ECO:0000256" key="2">
    <source>
        <dbReference type="SAM" id="SignalP"/>
    </source>
</evidence>
<accession>A0A917JKS3</accession>
<dbReference type="AlphaFoldDB" id="A0A917JKS3"/>
<keyword evidence="2" id="KW-0732">Signal</keyword>
<proteinExistence type="predicted"/>
<reference evidence="3" key="2">
    <citation type="submission" date="2020-09" db="EMBL/GenBank/DDBJ databases">
        <authorList>
            <person name="Sun Q."/>
            <person name="Ohkuma M."/>
        </authorList>
    </citation>
    <scope>NUCLEOTIDE SEQUENCE</scope>
    <source>
        <strain evidence="3">JCM 30804</strain>
    </source>
</reference>
<organism evidence="3 4">
    <name type="scientific">Shewanella gelidii</name>
    <dbReference type="NCBI Taxonomy" id="1642821"/>
    <lineage>
        <taxon>Bacteria</taxon>
        <taxon>Pseudomonadati</taxon>
        <taxon>Pseudomonadota</taxon>
        <taxon>Gammaproteobacteria</taxon>
        <taxon>Alteromonadales</taxon>
        <taxon>Shewanellaceae</taxon>
        <taxon>Shewanella</taxon>
    </lineage>
</organism>
<name>A0A917JKS3_9GAMM</name>
<protein>
    <recommendedName>
        <fullName evidence="5">Chitin-binding type-3 domain-containing protein</fullName>
    </recommendedName>
</protein>
<dbReference type="RefSeq" id="WP_188918359.1">
    <property type="nucleotide sequence ID" value="NZ_BMPZ01000002.1"/>
</dbReference>
<comment type="caution">
    <text evidence="3">The sequence shown here is derived from an EMBL/GenBank/DDBJ whole genome shotgun (WGS) entry which is preliminary data.</text>
</comment>
<keyword evidence="4" id="KW-1185">Reference proteome</keyword>
<gene>
    <name evidence="3" type="ORF">GCM10009332_09270</name>
</gene>
<evidence type="ECO:0000256" key="1">
    <source>
        <dbReference type="SAM" id="Coils"/>
    </source>
</evidence>